<feature type="transmembrane region" description="Helical" evidence="1">
    <location>
        <begin position="356"/>
        <end position="375"/>
    </location>
</feature>
<dbReference type="Pfam" id="PF07786">
    <property type="entry name" value="HGSNAT_cat"/>
    <property type="match status" value="1"/>
</dbReference>
<feature type="transmembrane region" description="Helical" evidence="1">
    <location>
        <begin position="91"/>
        <end position="112"/>
    </location>
</feature>
<keyword evidence="1" id="KW-0472">Membrane</keyword>
<protein>
    <submittedName>
        <fullName evidence="3">DUF1624 domain-containing protein</fullName>
    </submittedName>
</protein>
<keyword evidence="1" id="KW-1133">Transmembrane helix</keyword>
<dbReference type="Proteomes" id="UP000679126">
    <property type="component" value="Unassembled WGS sequence"/>
</dbReference>
<keyword evidence="1" id="KW-0812">Transmembrane</keyword>
<gene>
    <name evidence="3" type="ORF">J7I43_18250</name>
</gene>
<accession>A0ABS3YHQ3</accession>
<dbReference type="RefSeq" id="WP_209147293.1">
    <property type="nucleotide sequence ID" value="NZ_JAGHKP010000003.1"/>
</dbReference>
<organism evidence="3 4">
    <name type="scientific">Chitinophaga chungangae</name>
    <dbReference type="NCBI Taxonomy" id="2821488"/>
    <lineage>
        <taxon>Bacteria</taxon>
        <taxon>Pseudomonadati</taxon>
        <taxon>Bacteroidota</taxon>
        <taxon>Chitinophagia</taxon>
        <taxon>Chitinophagales</taxon>
        <taxon>Chitinophagaceae</taxon>
        <taxon>Chitinophaga</taxon>
    </lineage>
</organism>
<dbReference type="EMBL" id="JAGHKP010000003">
    <property type="protein sequence ID" value="MBO9154174.1"/>
    <property type="molecule type" value="Genomic_DNA"/>
</dbReference>
<feature type="transmembrane region" description="Helical" evidence="1">
    <location>
        <begin position="195"/>
        <end position="216"/>
    </location>
</feature>
<evidence type="ECO:0000256" key="1">
    <source>
        <dbReference type="SAM" id="Phobius"/>
    </source>
</evidence>
<feature type="transmembrane region" description="Helical" evidence="1">
    <location>
        <begin position="315"/>
        <end position="336"/>
    </location>
</feature>
<evidence type="ECO:0000313" key="3">
    <source>
        <dbReference type="EMBL" id="MBO9154174.1"/>
    </source>
</evidence>
<dbReference type="PANTHER" id="PTHR40407">
    <property type="entry name" value="MEMBRANE PROTEIN-LIKE PROTEIN"/>
    <property type="match status" value="1"/>
</dbReference>
<reference evidence="4" key="1">
    <citation type="submission" date="2021-03" db="EMBL/GenBank/DDBJ databases">
        <title>Assistant Professor.</title>
        <authorList>
            <person name="Huq M.A."/>
        </authorList>
    </citation>
    <scope>NUCLEOTIDE SEQUENCE [LARGE SCALE GENOMIC DNA]</scope>
    <source>
        <strain evidence="4">MAH-28</strain>
    </source>
</reference>
<proteinExistence type="predicted"/>
<dbReference type="PANTHER" id="PTHR40407:SF1">
    <property type="entry name" value="HEPARAN-ALPHA-GLUCOSAMINIDE N-ACETYLTRANSFERASE CATALYTIC DOMAIN-CONTAINING PROTEIN"/>
    <property type="match status" value="1"/>
</dbReference>
<dbReference type="InterPro" id="IPR012429">
    <property type="entry name" value="HGSNAT_cat"/>
</dbReference>
<feature type="transmembrane region" description="Helical" evidence="1">
    <location>
        <begin position="50"/>
        <end position="70"/>
    </location>
</feature>
<evidence type="ECO:0000313" key="4">
    <source>
        <dbReference type="Proteomes" id="UP000679126"/>
    </source>
</evidence>
<feature type="transmembrane region" description="Helical" evidence="1">
    <location>
        <begin position="124"/>
        <end position="152"/>
    </location>
</feature>
<feature type="domain" description="Heparan-alpha-glucosaminide N-acetyltransferase catalytic" evidence="2">
    <location>
        <begin position="10"/>
        <end position="238"/>
    </location>
</feature>
<comment type="caution">
    <text evidence="3">The sequence shown here is derived from an EMBL/GenBank/DDBJ whole genome shotgun (WGS) entry which is preliminary data.</text>
</comment>
<evidence type="ECO:0000259" key="2">
    <source>
        <dbReference type="Pfam" id="PF07786"/>
    </source>
</evidence>
<feature type="transmembrane region" description="Helical" evidence="1">
    <location>
        <begin position="277"/>
        <end position="295"/>
    </location>
</feature>
<feature type="transmembrane region" description="Helical" evidence="1">
    <location>
        <begin position="228"/>
        <end position="246"/>
    </location>
</feature>
<keyword evidence="4" id="KW-1185">Reference proteome</keyword>
<name>A0ABS3YHQ3_9BACT</name>
<sequence>MQPNPISRERVYSIDVLRGLVMIIMALDHVRDFFHQPAFTSDPLDPQTSYPALYFTRWVTHFCAPLFVLLSGMSVQLMSTRKSKAEMSRFLLTRGLWLILIEITVVSFGLTFNPLMNVMVLQVIWAIGISFVALSLLVFLPWQAVLALGLLITFGHNILDFRESQPGFKASPLWTFAHSAQFSFFPLFPGHGVLVIYPFLPWTGIMLMGYGIGRIFMPDVTVQKRKQGLVTTGLAMIGIFFILRAVNVYGDPRPWQPFTTLQQTVFSFMNVAKYPPSLMYTCITVGPGLLALAAFEHARGRFAQICRVYGSVPFFYYILHFYAIHLLCMILFFVHGYGVNDIVDPNVPFLFRPNDFGYSLGVVYLIWIALVAALYKPCKWYSEYKRTHRQWWLSYL</sequence>